<reference evidence="1" key="1">
    <citation type="submission" date="2018-11" db="EMBL/GenBank/DDBJ databases">
        <authorList>
            <person name="Alioto T."/>
            <person name="Alioto T."/>
        </authorList>
    </citation>
    <scope>NUCLEOTIDE SEQUENCE</scope>
</reference>
<dbReference type="AlphaFoldDB" id="A0A8B6FLH3"/>
<keyword evidence="2" id="KW-1185">Reference proteome</keyword>
<sequence>MALRASATGTNIIYRILPGSEMLELVMRFDQPVIGYHGNSRWHPGNWPEGFRVEVSGLYSSGPVSCSDGWYARMDGTQSEKKKRGKSVVDLEI</sequence>
<organism evidence="1 2">
    <name type="scientific">Mytilus galloprovincialis</name>
    <name type="common">Mediterranean mussel</name>
    <dbReference type="NCBI Taxonomy" id="29158"/>
    <lineage>
        <taxon>Eukaryota</taxon>
        <taxon>Metazoa</taxon>
        <taxon>Spiralia</taxon>
        <taxon>Lophotrochozoa</taxon>
        <taxon>Mollusca</taxon>
        <taxon>Bivalvia</taxon>
        <taxon>Autobranchia</taxon>
        <taxon>Pteriomorphia</taxon>
        <taxon>Mytilida</taxon>
        <taxon>Mytiloidea</taxon>
        <taxon>Mytilidae</taxon>
        <taxon>Mytilinae</taxon>
        <taxon>Mytilus</taxon>
    </lineage>
</organism>
<evidence type="ECO:0000313" key="2">
    <source>
        <dbReference type="Proteomes" id="UP000596742"/>
    </source>
</evidence>
<accession>A0A8B6FLH3</accession>
<protein>
    <submittedName>
        <fullName evidence="1">Uncharacterized protein</fullName>
    </submittedName>
</protein>
<proteinExistence type="predicted"/>
<dbReference type="EMBL" id="UYJE01006957">
    <property type="protein sequence ID" value="VDI50527.1"/>
    <property type="molecule type" value="Genomic_DNA"/>
</dbReference>
<dbReference type="Proteomes" id="UP000596742">
    <property type="component" value="Unassembled WGS sequence"/>
</dbReference>
<gene>
    <name evidence="1" type="ORF">MGAL_10B031033</name>
</gene>
<evidence type="ECO:0000313" key="1">
    <source>
        <dbReference type="EMBL" id="VDI50527.1"/>
    </source>
</evidence>
<name>A0A8B6FLH3_MYTGA</name>
<comment type="caution">
    <text evidence="1">The sequence shown here is derived from an EMBL/GenBank/DDBJ whole genome shotgun (WGS) entry which is preliminary data.</text>
</comment>